<evidence type="ECO:0000313" key="3">
    <source>
        <dbReference type="Proteomes" id="UP001057291"/>
    </source>
</evidence>
<evidence type="ECO:0008006" key="4">
    <source>
        <dbReference type="Google" id="ProtNLM"/>
    </source>
</evidence>
<feature type="transmembrane region" description="Helical" evidence="1">
    <location>
        <begin position="217"/>
        <end position="236"/>
    </location>
</feature>
<feature type="transmembrane region" description="Helical" evidence="1">
    <location>
        <begin position="75"/>
        <end position="97"/>
    </location>
</feature>
<evidence type="ECO:0000256" key="1">
    <source>
        <dbReference type="SAM" id="Phobius"/>
    </source>
</evidence>
<dbReference type="AlphaFoldDB" id="A0AAV4LGA6"/>
<proteinExistence type="predicted"/>
<keyword evidence="1" id="KW-1133">Transmembrane helix</keyword>
<keyword evidence="1" id="KW-0812">Transmembrane</keyword>
<dbReference type="RefSeq" id="WP_282199908.1">
    <property type="nucleotide sequence ID" value="NZ_BOQE01000001.1"/>
</dbReference>
<dbReference type="Proteomes" id="UP001057291">
    <property type="component" value="Unassembled WGS sequence"/>
</dbReference>
<sequence>MNRYWKLLNWEMNRFAKFYGVLWLVTLLSQFTGIFLYANAFMNRVHATIQDSSLSEAEYATHFETASFESFSKSFWFVAPIALCIATLLLYVFLIWYREWFGKSTFIYRLLMLPTSRMNVYLAKTSAIFLFVLGLVAFQLLILIPEIQLFNYIIPSELRDSVSVAQLIRDHPLMNILIPQYFIQFILYYGAGLMGVIVVFTAILLERSFKLKGMLAGVIYGVTVGFVLFLPILISVEWYPDFFYPSEIVMMEIAAGLLIICSSLWFSFYLLRKKITV</sequence>
<evidence type="ECO:0000313" key="2">
    <source>
        <dbReference type="EMBL" id="GIM46859.1"/>
    </source>
</evidence>
<reference evidence="2" key="1">
    <citation type="journal article" date="2023" name="Int. J. Syst. Evol. Microbiol.">
        <title>Collibacillus ludicampi gen. nov., sp. nov., a new soil bacterium of the family Alicyclobacillaceae.</title>
        <authorList>
            <person name="Jojima T."/>
            <person name="Ioku Y."/>
            <person name="Fukuta Y."/>
            <person name="Shirasaka N."/>
            <person name="Matsumura Y."/>
            <person name="Mori M."/>
        </authorList>
    </citation>
    <scope>NUCLEOTIDE SEQUENCE</scope>
    <source>
        <strain evidence="2">TP075</strain>
    </source>
</reference>
<name>A0AAV4LGA6_9BACL</name>
<feature type="transmembrane region" description="Helical" evidence="1">
    <location>
        <begin position="181"/>
        <end position="205"/>
    </location>
</feature>
<keyword evidence="3" id="KW-1185">Reference proteome</keyword>
<accession>A0AAV4LGA6</accession>
<feature type="transmembrane region" description="Helical" evidence="1">
    <location>
        <begin position="248"/>
        <end position="271"/>
    </location>
</feature>
<keyword evidence="1" id="KW-0472">Membrane</keyword>
<comment type="caution">
    <text evidence="2">The sequence shown here is derived from an EMBL/GenBank/DDBJ whole genome shotgun (WGS) entry which is preliminary data.</text>
</comment>
<organism evidence="2 3">
    <name type="scientific">Collibacillus ludicampi</name>
    <dbReference type="NCBI Taxonomy" id="2771369"/>
    <lineage>
        <taxon>Bacteria</taxon>
        <taxon>Bacillati</taxon>
        <taxon>Bacillota</taxon>
        <taxon>Bacilli</taxon>
        <taxon>Bacillales</taxon>
        <taxon>Alicyclobacillaceae</taxon>
        <taxon>Collibacillus</taxon>
    </lineage>
</organism>
<feature type="transmembrane region" description="Helical" evidence="1">
    <location>
        <begin position="118"/>
        <end position="142"/>
    </location>
</feature>
<dbReference type="EMBL" id="BOQE01000001">
    <property type="protein sequence ID" value="GIM46859.1"/>
    <property type="molecule type" value="Genomic_DNA"/>
</dbReference>
<gene>
    <name evidence="2" type="ORF">DNHGIG_24080</name>
</gene>
<feature type="transmembrane region" description="Helical" evidence="1">
    <location>
        <begin position="21"/>
        <end position="42"/>
    </location>
</feature>
<protein>
    <recommendedName>
        <fullName evidence="4">ABC transporter permease</fullName>
    </recommendedName>
</protein>